<dbReference type="GO" id="GO:0005576">
    <property type="term" value="C:extracellular region"/>
    <property type="evidence" value="ECO:0007669"/>
    <property type="project" value="UniProtKB-SubCell"/>
</dbReference>
<comment type="caution">
    <text evidence="9">The sequence shown here is derived from an EMBL/GenBank/DDBJ whole genome shotgun (WGS) entry which is preliminary data.</text>
</comment>
<feature type="domain" description="RxLR effector PexRD54 WY" evidence="8">
    <location>
        <begin position="81"/>
        <end position="117"/>
    </location>
</feature>
<gene>
    <name evidence="9" type="ORF">PR001_g2889</name>
</gene>
<evidence type="ECO:0000256" key="4">
    <source>
        <dbReference type="ARBA" id="ARBA00022525"/>
    </source>
</evidence>
<feature type="domain" description="RxLR effector PexRD54 WY" evidence="8">
    <location>
        <begin position="439"/>
        <end position="474"/>
    </location>
</feature>
<proteinExistence type="inferred from homology"/>
<evidence type="ECO:0000256" key="5">
    <source>
        <dbReference type="ARBA" id="ARBA00022729"/>
    </source>
</evidence>
<keyword evidence="4" id="KW-0964">Secreted</keyword>
<dbReference type="Pfam" id="PF22748">
    <property type="entry name" value="PexRD54_WY"/>
    <property type="match status" value="2"/>
</dbReference>
<comment type="subcellular location">
    <subcellularLocation>
        <location evidence="1">Host cell</location>
    </subcellularLocation>
    <subcellularLocation>
        <location evidence="2">Secreted</location>
    </subcellularLocation>
</comment>
<comment type="similarity">
    <text evidence="3">Belongs to the RxLR effector family.</text>
</comment>
<dbReference type="Proteomes" id="UP000429607">
    <property type="component" value="Unassembled WGS sequence"/>
</dbReference>
<evidence type="ECO:0000256" key="2">
    <source>
        <dbReference type="ARBA" id="ARBA00004613"/>
    </source>
</evidence>
<keyword evidence="5 7" id="KW-0732">Signal</keyword>
<evidence type="ECO:0000256" key="6">
    <source>
        <dbReference type="ARBA" id="ARBA00023026"/>
    </source>
</evidence>
<feature type="signal peptide" evidence="7">
    <location>
        <begin position="1"/>
        <end position="17"/>
    </location>
</feature>
<name>A0A6A3NWA9_9STRA</name>
<protein>
    <recommendedName>
        <fullName evidence="8">RxLR effector PexRD54 WY domain-containing protein</fullName>
    </recommendedName>
</protein>
<sequence>MWGYGAVIMAVALLVNADASFGQRDAAINFGDLLKLNIVSTSRLLRGYNTEDEERVGVPSSVVEKAKAMVMTTVSAEKLASWLNKGKSIDDVFTRLQLAKARDKLFDNPQFLTWLNYADDLTAKTGREASIIATLTAHYSDDVLAKIIGAAKQVENTQGIATRLEMSQVQGWLAGGKTADEVFTALKLDKAGDDILASPVFDTWKTYLKIFNRENPSSQTSWLASLTAHYGDDALAQIIQTAKKVGATRSEAVALETAQMQRWSGKLPDEVFTLLKLDKAGDDILSSPQFVSWNTYLKIFNKEHPDKKTSLFATLTAQYGDDGVSRIVEAALKTKSSSAIAKSIQAEQFQRWIVGGKSTNDVFFLLKLNKAGDDILSSPQLDTFTKYMKAFNKENPDNQKTLLATLTTHYDDEGLTRVLDAAKKVEATKSIATNLETAQIQHWLSARKTPDNVFTMLNLDKAGDNLLASPLFTTFTKFTDAYHAENLGTKMTTSWIVGYHYNAFELAKMIIVGEKIPSSVKAAKRMEGVLFKDWMAAPNSPDHAFKALKLNQVGTKKLFKDPMFNYWMKFLDDFNTAFPGKNIERTILATTYKDQDLWKAIEAAKTNTKTKETANKLETEVLKQFIFAKKQPIDVAKVMNVKEKTDANWKLWKTYMKDFNAYHLRGIKT</sequence>
<dbReference type="EMBL" id="QXFV01000103">
    <property type="protein sequence ID" value="KAE9049896.1"/>
    <property type="molecule type" value="Genomic_DNA"/>
</dbReference>
<dbReference type="GO" id="GO:0043657">
    <property type="term" value="C:host cell"/>
    <property type="evidence" value="ECO:0007669"/>
    <property type="project" value="UniProtKB-SubCell"/>
</dbReference>
<evidence type="ECO:0000256" key="7">
    <source>
        <dbReference type="SAM" id="SignalP"/>
    </source>
</evidence>
<feature type="chain" id="PRO_5025641590" description="RxLR effector PexRD54 WY domain-containing protein" evidence="7">
    <location>
        <begin position="18"/>
        <end position="669"/>
    </location>
</feature>
<keyword evidence="6" id="KW-0843">Virulence</keyword>
<dbReference type="InterPro" id="IPR054463">
    <property type="entry name" value="PexRD54_WY"/>
</dbReference>
<evidence type="ECO:0000259" key="8">
    <source>
        <dbReference type="Pfam" id="PF22748"/>
    </source>
</evidence>
<evidence type="ECO:0000313" key="9">
    <source>
        <dbReference type="EMBL" id="KAE9049896.1"/>
    </source>
</evidence>
<evidence type="ECO:0000256" key="3">
    <source>
        <dbReference type="ARBA" id="ARBA00010400"/>
    </source>
</evidence>
<dbReference type="AlphaFoldDB" id="A0A6A3NWA9"/>
<reference evidence="9 10" key="1">
    <citation type="submission" date="2018-09" db="EMBL/GenBank/DDBJ databases">
        <title>Genomic investigation of the strawberry pathogen Phytophthora fragariae indicates pathogenicity is determined by transcriptional variation in three key races.</title>
        <authorList>
            <person name="Adams T.M."/>
            <person name="Armitage A.D."/>
            <person name="Sobczyk M.K."/>
            <person name="Bates H.J."/>
            <person name="Dunwell J.M."/>
            <person name="Nellist C.F."/>
            <person name="Harrison R.J."/>
        </authorList>
    </citation>
    <scope>NUCLEOTIDE SEQUENCE [LARGE SCALE GENOMIC DNA]</scope>
    <source>
        <strain evidence="9 10">SCRP249</strain>
    </source>
</reference>
<accession>A0A6A3NWA9</accession>
<evidence type="ECO:0000256" key="1">
    <source>
        <dbReference type="ARBA" id="ARBA00004340"/>
    </source>
</evidence>
<organism evidence="9 10">
    <name type="scientific">Phytophthora rubi</name>
    <dbReference type="NCBI Taxonomy" id="129364"/>
    <lineage>
        <taxon>Eukaryota</taxon>
        <taxon>Sar</taxon>
        <taxon>Stramenopiles</taxon>
        <taxon>Oomycota</taxon>
        <taxon>Peronosporomycetes</taxon>
        <taxon>Peronosporales</taxon>
        <taxon>Peronosporaceae</taxon>
        <taxon>Phytophthora</taxon>
    </lineage>
</organism>
<evidence type="ECO:0000313" key="10">
    <source>
        <dbReference type="Proteomes" id="UP000429607"/>
    </source>
</evidence>